<evidence type="ECO:0000256" key="1">
    <source>
        <dbReference type="SAM" id="MobiDB-lite"/>
    </source>
</evidence>
<keyword evidence="3" id="KW-1185">Reference proteome</keyword>
<organism evidence="2 3">
    <name type="scientific">Trema orientale</name>
    <name type="common">Charcoal tree</name>
    <name type="synonym">Celtis orientalis</name>
    <dbReference type="NCBI Taxonomy" id="63057"/>
    <lineage>
        <taxon>Eukaryota</taxon>
        <taxon>Viridiplantae</taxon>
        <taxon>Streptophyta</taxon>
        <taxon>Embryophyta</taxon>
        <taxon>Tracheophyta</taxon>
        <taxon>Spermatophyta</taxon>
        <taxon>Magnoliopsida</taxon>
        <taxon>eudicotyledons</taxon>
        <taxon>Gunneridae</taxon>
        <taxon>Pentapetalae</taxon>
        <taxon>rosids</taxon>
        <taxon>fabids</taxon>
        <taxon>Rosales</taxon>
        <taxon>Cannabaceae</taxon>
        <taxon>Trema</taxon>
    </lineage>
</organism>
<feature type="compositionally biased region" description="Polar residues" evidence="1">
    <location>
        <begin position="1"/>
        <end position="14"/>
    </location>
</feature>
<feature type="region of interest" description="Disordered" evidence="1">
    <location>
        <begin position="1"/>
        <end position="48"/>
    </location>
</feature>
<comment type="caution">
    <text evidence="2">The sequence shown here is derived from an EMBL/GenBank/DDBJ whole genome shotgun (WGS) entry which is preliminary data.</text>
</comment>
<protein>
    <submittedName>
        <fullName evidence="2">Uncharacterized protein</fullName>
    </submittedName>
</protein>
<gene>
    <name evidence="2" type="ORF">TorRG33x02_242090</name>
</gene>
<dbReference type="EMBL" id="JXTC01000249">
    <property type="protein sequence ID" value="PON76770.1"/>
    <property type="molecule type" value="Genomic_DNA"/>
</dbReference>
<dbReference type="InParanoid" id="A0A2P5DU03"/>
<sequence length="106" mass="11907">MERQASTTIFQSPIPNEVDEDNEERLKNTPMDTEEKTSTLPQPQLAESFKAEHPKALLETWIVYSEITKAEKGEAMDDVHCLIALPSYVHGGSRNLKNLGRNLLGL</sequence>
<name>A0A2P5DU03_TREOI</name>
<reference evidence="3" key="1">
    <citation type="submission" date="2016-06" db="EMBL/GenBank/DDBJ databases">
        <title>Parallel loss of symbiosis genes in relatives of nitrogen-fixing non-legume Parasponia.</title>
        <authorList>
            <person name="Van Velzen R."/>
            <person name="Holmer R."/>
            <person name="Bu F."/>
            <person name="Rutten L."/>
            <person name="Van Zeijl A."/>
            <person name="Liu W."/>
            <person name="Santuari L."/>
            <person name="Cao Q."/>
            <person name="Sharma T."/>
            <person name="Shen D."/>
            <person name="Roswanjaya Y."/>
            <person name="Wardhani T."/>
            <person name="Kalhor M.S."/>
            <person name="Jansen J."/>
            <person name="Van den Hoogen J."/>
            <person name="Gungor B."/>
            <person name="Hartog M."/>
            <person name="Hontelez J."/>
            <person name="Verver J."/>
            <person name="Yang W.-C."/>
            <person name="Schijlen E."/>
            <person name="Repin R."/>
            <person name="Schilthuizen M."/>
            <person name="Schranz E."/>
            <person name="Heidstra R."/>
            <person name="Miyata K."/>
            <person name="Fedorova E."/>
            <person name="Kohlen W."/>
            <person name="Bisseling T."/>
            <person name="Smit S."/>
            <person name="Geurts R."/>
        </authorList>
    </citation>
    <scope>NUCLEOTIDE SEQUENCE [LARGE SCALE GENOMIC DNA]</scope>
    <source>
        <strain evidence="3">cv. RG33-2</strain>
    </source>
</reference>
<evidence type="ECO:0000313" key="3">
    <source>
        <dbReference type="Proteomes" id="UP000237000"/>
    </source>
</evidence>
<evidence type="ECO:0000313" key="2">
    <source>
        <dbReference type="EMBL" id="PON76770.1"/>
    </source>
</evidence>
<accession>A0A2P5DU03</accession>
<dbReference type="Proteomes" id="UP000237000">
    <property type="component" value="Unassembled WGS sequence"/>
</dbReference>
<proteinExistence type="predicted"/>
<dbReference type="AlphaFoldDB" id="A0A2P5DU03"/>